<sequence>MRILVMEDDETLLLTVAITLRGAGFAVDPVTDLAAADEALSVNSYDCAVLDRKVPGGDALDYVRHRRRAGLRVPVLFLTALGGIGDRVDGLEVGDDYLVKPFAAEELVVRVRRLCHIREVDRPAVLRYADVELDSATREVRRGGVLLTLTRRQYLVLELLLANAGRAVSRADLIAHAWDDEFARPATNVLDVMVAQLRRKLHQPPLIQTVREVGYRIG</sequence>
<dbReference type="Proteomes" id="UP001597168">
    <property type="component" value="Unassembled WGS sequence"/>
</dbReference>
<evidence type="ECO:0000256" key="1">
    <source>
        <dbReference type="ARBA" id="ARBA00023125"/>
    </source>
</evidence>
<protein>
    <submittedName>
        <fullName evidence="6">Response regulator transcription factor</fullName>
    </submittedName>
</protein>
<keyword evidence="1 3" id="KW-0238">DNA-binding</keyword>
<dbReference type="PROSITE" id="PS50110">
    <property type="entry name" value="RESPONSE_REGULATORY"/>
    <property type="match status" value="1"/>
</dbReference>
<evidence type="ECO:0000259" key="5">
    <source>
        <dbReference type="PROSITE" id="PS51755"/>
    </source>
</evidence>
<dbReference type="Pfam" id="PF00072">
    <property type="entry name" value="Response_reg"/>
    <property type="match status" value="1"/>
</dbReference>
<dbReference type="InterPro" id="IPR036388">
    <property type="entry name" value="WH-like_DNA-bd_sf"/>
</dbReference>
<dbReference type="InterPro" id="IPR011006">
    <property type="entry name" value="CheY-like_superfamily"/>
</dbReference>
<evidence type="ECO:0000313" key="6">
    <source>
        <dbReference type="EMBL" id="MFD1150604.1"/>
    </source>
</evidence>
<dbReference type="RefSeq" id="WP_380726830.1">
    <property type="nucleotide sequence ID" value="NZ_JBHTLK010000170.1"/>
</dbReference>
<dbReference type="PANTHER" id="PTHR48111">
    <property type="entry name" value="REGULATOR OF RPOS"/>
    <property type="match status" value="1"/>
</dbReference>
<feature type="domain" description="OmpR/PhoB-type" evidence="5">
    <location>
        <begin position="123"/>
        <end position="218"/>
    </location>
</feature>
<gene>
    <name evidence="6" type="ORF">ACFQ3T_26025</name>
</gene>
<evidence type="ECO:0000259" key="4">
    <source>
        <dbReference type="PROSITE" id="PS50110"/>
    </source>
</evidence>
<keyword evidence="7" id="KW-1185">Reference proteome</keyword>
<comment type="caution">
    <text evidence="6">The sequence shown here is derived from an EMBL/GenBank/DDBJ whole genome shotgun (WGS) entry which is preliminary data.</text>
</comment>
<dbReference type="PROSITE" id="PS51755">
    <property type="entry name" value="OMPR_PHOB"/>
    <property type="match status" value="1"/>
</dbReference>
<feature type="DNA-binding region" description="OmpR/PhoB-type" evidence="3">
    <location>
        <begin position="123"/>
        <end position="218"/>
    </location>
</feature>
<evidence type="ECO:0000313" key="7">
    <source>
        <dbReference type="Proteomes" id="UP001597168"/>
    </source>
</evidence>
<dbReference type="Gene3D" id="3.40.50.2300">
    <property type="match status" value="1"/>
</dbReference>
<organism evidence="6 7">
    <name type="scientific">Saccharothrix hoggarensis</name>
    <dbReference type="NCBI Taxonomy" id="913853"/>
    <lineage>
        <taxon>Bacteria</taxon>
        <taxon>Bacillati</taxon>
        <taxon>Actinomycetota</taxon>
        <taxon>Actinomycetes</taxon>
        <taxon>Pseudonocardiales</taxon>
        <taxon>Pseudonocardiaceae</taxon>
        <taxon>Saccharothrix</taxon>
    </lineage>
</organism>
<dbReference type="CDD" id="cd00383">
    <property type="entry name" value="trans_reg_C"/>
    <property type="match status" value="1"/>
</dbReference>
<dbReference type="Pfam" id="PF00486">
    <property type="entry name" value="Trans_reg_C"/>
    <property type="match status" value="1"/>
</dbReference>
<feature type="modified residue" description="4-aspartylphosphate" evidence="2">
    <location>
        <position position="51"/>
    </location>
</feature>
<dbReference type="EMBL" id="JBHTLK010000170">
    <property type="protein sequence ID" value="MFD1150604.1"/>
    <property type="molecule type" value="Genomic_DNA"/>
</dbReference>
<proteinExistence type="predicted"/>
<name>A0ABW3R0R5_9PSEU</name>
<dbReference type="SUPFAM" id="SSF52172">
    <property type="entry name" value="CheY-like"/>
    <property type="match status" value="1"/>
</dbReference>
<reference evidence="7" key="1">
    <citation type="journal article" date="2019" name="Int. J. Syst. Evol. Microbiol.">
        <title>The Global Catalogue of Microorganisms (GCM) 10K type strain sequencing project: providing services to taxonomists for standard genome sequencing and annotation.</title>
        <authorList>
            <consortium name="The Broad Institute Genomics Platform"/>
            <consortium name="The Broad Institute Genome Sequencing Center for Infectious Disease"/>
            <person name="Wu L."/>
            <person name="Ma J."/>
        </authorList>
    </citation>
    <scope>NUCLEOTIDE SEQUENCE [LARGE SCALE GENOMIC DNA]</scope>
    <source>
        <strain evidence="7">CCUG 60214</strain>
    </source>
</reference>
<evidence type="ECO:0000256" key="3">
    <source>
        <dbReference type="PROSITE-ProRule" id="PRU01091"/>
    </source>
</evidence>
<dbReference type="InterPro" id="IPR001867">
    <property type="entry name" value="OmpR/PhoB-type_DNA-bd"/>
</dbReference>
<dbReference type="SMART" id="SM00862">
    <property type="entry name" value="Trans_reg_C"/>
    <property type="match status" value="1"/>
</dbReference>
<keyword evidence="2" id="KW-0597">Phosphoprotein</keyword>
<dbReference type="PANTHER" id="PTHR48111:SF36">
    <property type="entry name" value="TRANSCRIPTIONAL REGULATORY PROTEIN CUTR"/>
    <property type="match status" value="1"/>
</dbReference>
<evidence type="ECO:0000256" key="2">
    <source>
        <dbReference type="PROSITE-ProRule" id="PRU00169"/>
    </source>
</evidence>
<feature type="domain" description="Response regulatory" evidence="4">
    <location>
        <begin position="2"/>
        <end position="115"/>
    </location>
</feature>
<dbReference type="SMART" id="SM00448">
    <property type="entry name" value="REC"/>
    <property type="match status" value="1"/>
</dbReference>
<dbReference type="InterPro" id="IPR039420">
    <property type="entry name" value="WalR-like"/>
</dbReference>
<dbReference type="Gene3D" id="1.10.10.10">
    <property type="entry name" value="Winged helix-like DNA-binding domain superfamily/Winged helix DNA-binding domain"/>
    <property type="match status" value="1"/>
</dbReference>
<dbReference type="InterPro" id="IPR001789">
    <property type="entry name" value="Sig_transdc_resp-reg_receiver"/>
</dbReference>
<accession>A0ABW3R0R5</accession>